<feature type="compositionally biased region" description="Basic and acidic residues" evidence="1">
    <location>
        <begin position="1"/>
        <end position="22"/>
    </location>
</feature>
<organism evidence="2">
    <name type="scientific">bioreactor metagenome</name>
    <dbReference type="NCBI Taxonomy" id="1076179"/>
    <lineage>
        <taxon>unclassified sequences</taxon>
        <taxon>metagenomes</taxon>
        <taxon>ecological metagenomes</taxon>
    </lineage>
</organism>
<gene>
    <name evidence="2" type="ORF">SDC9_170707</name>
</gene>
<feature type="compositionally biased region" description="Basic and acidic residues" evidence="1">
    <location>
        <begin position="34"/>
        <end position="49"/>
    </location>
</feature>
<reference evidence="2" key="1">
    <citation type="submission" date="2019-08" db="EMBL/GenBank/DDBJ databases">
        <authorList>
            <person name="Kucharzyk K."/>
            <person name="Murdoch R.W."/>
            <person name="Higgins S."/>
            <person name="Loffler F."/>
        </authorList>
    </citation>
    <scope>NUCLEOTIDE SEQUENCE</scope>
</reference>
<name>A0A645GBZ9_9ZZZZ</name>
<sequence>MREGDEVHIDREQHQFDRHQQDDQVLPVEEDADHADREQDRAKDQEMGK</sequence>
<proteinExistence type="predicted"/>
<protein>
    <submittedName>
        <fullName evidence="2">Uncharacterized protein</fullName>
    </submittedName>
</protein>
<evidence type="ECO:0000256" key="1">
    <source>
        <dbReference type="SAM" id="MobiDB-lite"/>
    </source>
</evidence>
<accession>A0A645GBZ9</accession>
<evidence type="ECO:0000313" key="2">
    <source>
        <dbReference type="EMBL" id="MPN23319.1"/>
    </source>
</evidence>
<dbReference type="EMBL" id="VSSQ01071789">
    <property type="protein sequence ID" value="MPN23319.1"/>
    <property type="molecule type" value="Genomic_DNA"/>
</dbReference>
<feature type="region of interest" description="Disordered" evidence="1">
    <location>
        <begin position="1"/>
        <end position="49"/>
    </location>
</feature>
<dbReference type="AlphaFoldDB" id="A0A645GBZ9"/>
<comment type="caution">
    <text evidence="2">The sequence shown here is derived from an EMBL/GenBank/DDBJ whole genome shotgun (WGS) entry which is preliminary data.</text>
</comment>